<keyword evidence="3" id="KW-1185">Reference proteome</keyword>
<dbReference type="AlphaFoldDB" id="U6L5H8"/>
<feature type="region of interest" description="Disordered" evidence="1">
    <location>
        <begin position="658"/>
        <end position="696"/>
    </location>
</feature>
<reference evidence="2" key="1">
    <citation type="submission" date="2013-10" db="EMBL/GenBank/DDBJ databases">
        <title>Genomic analysis of the causative agents of coccidiosis in chickens.</title>
        <authorList>
            <person name="Reid A.J."/>
            <person name="Blake D."/>
            <person name="Billington K."/>
            <person name="Browne H."/>
            <person name="Dunn M."/>
            <person name="Hung S."/>
            <person name="Kawahara F."/>
            <person name="Miranda-Saavedra D."/>
            <person name="Mourier T."/>
            <person name="Nagra H."/>
            <person name="Otto T.D."/>
            <person name="Rawlings N."/>
            <person name="Sanchez A."/>
            <person name="Sanders M."/>
            <person name="Subramaniam C."/>
            <person name="Tay Y."/>
            <person name="Dear P."/>
            <person name="Doerig C."/>
            <person name="Gruber A."/>
            <person name="Parkinson J."/>
            <person name="Shirley M."/>
            <person name="Wan K.L."/>
            <person name="Berriman M."/>
            <person name="Tomley F."/>
            <person name="Pain A."/>
        </authorList>
    </citation>
    <scope>NUCLEOTIDE SEQUENCE [LARGE SCALE GENOMIC DNA]</scope>
    <source>
        <strain evidence="2">Houghton</strain>
    </source>
</reference>
<evidence type="ECO:0000256" key="1">
    <source>
        <dbReference type="SAM" id="MobiDB-lite"/>
    </source>
</evidence>
<gene>
    <name evidence="2" type="ORF">ETH_00031670</name>
</gene>
<accession>U6L5H8</accession>
<feature type="compositionally biased region" description="Polar residues" evidence="1">
    <location>
        <begin position="736"/>
        <end position="748"/>
    </location>
</feature>
<name>U6L5H8_EIMTE</name>
<feature type="region of interest" description="Disordered" evidence="1">
    <location>
        <begin position="712"/>
        <end position="748"/>
    </location>
</feature>
<feature type="region of interest" description="Disordered" evidence="1">
    <location>
        <begin position="763"/>
        <end position="867"/>
    </location>
</feature>
<dbReference type="EMBL" id="HG675748">
    <property type="protein sequence ID" value="CDJ43035.1"/>
    <property type="molecule type" value="Genomic_DNA"/>
</dbReference>
<feature type="compositionally biased region" description="Polar residues" evidence="1">
    <location>
        <begin position="444"/>
        <end position="464"/>
    </location>
</feature>
<dbReference type="Proteomes" id="UP000030747">
    <property type="component" value="Unassembled WGS sequence"/>
</dbReference>
<protein>
    <submittedName>
        <fullName evidence="2">Uncharacterized protein</fullName>
    </submittedName>
</protein>
<feature type="compositionally biased region" description="Polar residues" evidence="1">
    <location>
        <begin position="423"/>
        <end position="432"/>
    </location>
</feature>
<evidence type="ECO:0000313" key="2">
    <source>
        <dbReference type="EMBL" id="CDJ43035.1"/>
    </source>
</evidence>
<sequence length="966" mass="105227">MMRSGSTGISEGVRNAFGVGLQRGTTVIRCTHFEYYDDVERRRNLAPYLRCSVCHAGPVRCRSKSVPRKCTAPRKNTKAALSSGETDCQYEDDLLHGIRQLESFEAPPPTTEYCRTVSGLEREGDIPKNLFLQTEKGDQDCATTSALPEAQVSPRVEVNWGQFPDRDACASEAVPTYTGQLVDGTIVRGYIDIAHALLRHFEEALGTKQRLTAGSLDCAETVCKALNTLQSSNYKLKLLVQRILNAVRLLHKRKILEERDALDGDAVYNEVEFPYPLEATTNSLSGMQAHTYPLYVYRSRPMSQRQMYPRSAETIYHTLDGEAECGGDSTMQAPQNVRIQKSRVAGPPPPKATFVQDVLRVPVPCTDEASPVVQSPSRQSLAEVEKRYTKSGSALNTTVPLPVTTRKTADEYTEGVLRTGSRVNIQVSSSESPAGPFLRAPSAQLPQTSLTRQGSKETPPSSLGHSEGAKQELSLNSLPKTNTREPQPASGILRTQLVGPRTEGGSTAGHFTRYACCSMPFRESEGSLHVRPLVLSETRTLEDKDHSQWKEDIYRASAAEALLLVKFAIDLILSGEGPEYVEKQFFKYFRFDNYKTHERPKISEGLTPAQGKYLILRYAISKIEGDYGNTPEAADPNLYLPDLRKMEGIILGDDSFQQRNRESEREKAFHQDEGGDSQRSQSTHWLPERSPEERMERHLPLSILSLPAVYSRPVGGHSESCSESSLPGRAQAHRGASSSNPRQPTASTAISNNGALRAAAANEGSCLPKPPPILGGYDPTTSDNKPRGISSKDAGHVVGAAASVPMPTTPAPPVLPDGHAVQDRAETQQRSSSLSVTASQQVTPIPRVLPPIPSSNPGDISGLPAKSRNIISSDKPAMKFVDSRNSSRSRLQGQKAGLDCLSIGDEGFKLSSRNIVRDTVSGAVTTVVFEPSKNVAEQSLLDTATSAALHGISASRSQEMPAALPE</sequence>
<dbReference type="VEuPathDB" id="ToxoDB:ETH_00031670"/>
<feature type="compositionally biased region" description="Basic and acidic residues" evidence="1">
    <location>
        <begin position="686"/>
        <end position="696"/>
    </location>
</feature>
<dbReference type="OrthoDB" id="345779at2759"/>
<feature type="region of interest" description="Disordered" evidence="1">
    <location>
        <begin position="423"/>
        <end position="505"/>
    </location>
</feature>
<feature type="compositionally biased region" description="Polar residues" evidence="1">
    <location>
        <begin position="473"/>
        <end position="485"/>
    </location>
</feature>
<feature type="compositionally biased region" description="Basic and acidic residues" evidence="1">
    <location>
        <begin position="659"/>
        <end position="673"/>
    </location>
</feature>
<evidence type="ECO:0000313" key="3">
    <source>
        <dbReference type="Proteomes" id="UP000030747"/>
    </source>
</evidence>
<organism evidence="2 3">
    <name type="scientific">Eimeria tenella</name>
    <name type="common">Coccidian parasite</name>
    <dbReference type="NCBI Taxonomy" id="5802"/>
    <lineage>
        <taxon>Eukaryota</taxon>
        <taxon>Sar</taxon>
        <taxon>Alveolata</taxon>
        <taxon>Apicomplexa</taxon>
        <taxon>Conoidasida</taxon>
        <taxon>Coccidia</taxon>
        <taxon>Eucoccidiorida</taxon>
        <taxon>Eimeriorina</taxon>
        <taxon>Eimeriidae</taxon>
        <taxon>Eimeria</taxon>
    </lineage>
</organism>
<proteinExistence type="predicted"/>
<dbReference type="GeneID" id="25255403"/>
<dbReference type="RefSeq" id="XP_013233785.1">
    <property type="nucleotide sequence ID" value="XM_013378331.1"/>
</dbReference>
<reference evidence="2" key="2">
    <citation type="submission" date="2013-10" db="EMBL/GenBank/DDBJ databases">
        <authorList>
            <person name="Aslett M."/>
        </authorList>
    </citation>
    <scope>NUCLEOTIDE SEQUENCE [LARGE SCALE GENOMIC DNA]</scope>
    <source>
        <strain evidence="2">Houghton</strain>
    </source>
</reference>
<feature type="compositionally biased region" description="Polar residues" evidence="1">
    <location>
        <begin position="828"/>
        <end position="843"/>
    </location>
</feature>
<dbReference type="VEuPathDB" id="ToxoDB:ETH2_1583200"/>